<dbReference type="Proteomes" id="UP000603640">
    <property type="component" value="Unassembled WGS sequence"/>
</dbReference>
<evidence type="ECO:0000313" key="3">
    <source>
        <dbReference type="Proteomes" id="UP000603640"/>
    </source>
</evidence>
<accession>A0A923NA12</accession>
<reference evidence="2" key="1">
    <citation type="submission" date="2020-08" db="EMBL/GenBank/DDBJ databases">
        <title>Pontibacter sp. SD6 16S ribosomal RNA gene Genome sequencing and assembly.</title>
        <authorList>
            <person name="Kang M."/>
        </authorList>
    </citation>
    <scope>NUCLEOTIDE SEQUENCE</scope>
    <source>
        <strain evidence="2">SD6</strain>
    </source>
</reference>
<dbReference type="RefSeq" id="WP_187068977.1">
    <property type="nucleotide sequence ID" value="NZ_JACRVF010000007.1"/>
</dbReference>
<sequence length="495" mass="54852">MRKFYTLLFAVLVVTGSAFAQTEFSSFQVPFRSAEYLKSSVSADGEICLYAYSQNLIHLLHLDSNGQVKARASNTAPLGAMPQLLGDLPLRDKFVYFERRNGPNGEKIQPFYLNKADGRLLHAEEADLPLDPRSQLLQAFTSDSTFYALYYSKKTNTIQVFAFTSAVDYKIKKFNLNSILYMEDRLFKPTTSPVYIGTDLDNELYQAQFTKKLFLHQNKLYFLFDGFVGPGASHKNLTTEVLTLDLNTETSSLSALPTIEDTHKENISSYLFGNTLFRYIMTGKDIVQLEIYDVENLALKKSYKYTADEKVTLQATAVAKTGKLPDVSQAETARSMIQKMHTGSVAVVVNKAPDNTIELQLGTYDVKNNPAAMLPTGAGLLPAMGPGAIPIMAAMLIIKASAADAPPKEKNSYYKAYLNAETFEIVNDVSRTGTSDMVQLQTNRLVMEKVGIGAVVTYAYKGNVHYGYVDKKTRQLKILTLTPAEATPEATSSVN</sequence>
<proteinExistence type="predicted"/>
<keyword evidence="1" id="KW-0732">Signal</keyword>
<keyword evidence="3" id="KW-1185">Reference proteome</keyword>
<protein>
    <submittedName>
        <fullName evidence="2">Uncharacterized protein</fullName>
    </submittedName>
</protein>
<evidence type="ECO:0000256" key="1">
    <source>
        <dbReference type="SAM" id="SignalP"/>
    </source>
</evidence>
<feature type="chain" id="PRO_5038116459" evidence="1">
    <location>
        <begin position="21"/>
        <end position="495"/>
    </location>
</feature>
<name>A0A923NA12_9BACT</name>
<feature type="signal peptide" evidence="1">
    <location>
        <begin position="1"/>
        <end position="20"/>
    </location>
</feature>
<evidence type="ECO:0000313" key="2">
    <source>
        <dbReference type="EMBL" id="MBC5994954.1"/>
    </source>
</evidence>
<organism evidence="2 3">
    <name type="scientific">Pontibacter cellulosilyticus</name>
    <dbReference type="NCBI Taxonomy" id="1720253"/>
    <lineage>
        <taxon>Bacteria</taxon>
        <taxon>Pseudomonadati</taxon>
        <taxon>Bacteroidota</taxon>
        <taxon>Cytophagia</taxon>
        <taxon>Cytophagales</taxon>
        <taxon>Hymenobacteraceae</taxon>
        <taxon>Pontibacter</taxon>
    </lineage>
</organism>
<comment type="caution">
    <text evidence="2">The sequence shown here is derived from an EMBL/GenBank/DDBJ whole genome shotgun (WGS) entry which is preliminary data.</text>
</comment>
<dbReference type="EMBL" id="JACRVF010000007">
    <property type="protein sequence ID" value="MBC5994954.1"/>
    <property type="molecule type" value="Genomic_DNA"/>
</dbReference>
<dbReference type="AlphaFoldDB" id="A0A923NA12"/>
<gene>
    <name evidence="2" type="ORF">H8S84_19065</name>
</gene>